<evidence type="ECO:0000256" key="3">
    <source>
        <dbReference type="ARBA" id="ARBA00023163"/>
    </source>
</evidence>
<evidence type="ECO:0000313" key="7">
    <source>
        <dbReference type="Proteomes" id="UP000009375"/>
    </source>
</evidence>
<dbReference type="InterPro" id="IPR016481">
    <property type="entry name" value="TF_E_archaea"/>
</dbReference>
<dbReference type="InterPro" id="IPR024550">
    <property type="entry name" value="TFIIEa/SarR/Rpc3_HTH_dom"/>
</dbReference>
<dbReference type="SUPFAM" id="SSF46785">
    <property type="entry name" value="Winged helix' DNA-binding domain"/>
    <property type="match status" value="1"/>
</dbReference>
<dbReference type="EMBL" id="GG730049">
    <property type="protein sequence ID" value="EEZ92772.1"/>
    <property type="molecule type" value="Genomic_DNA"/>
</dbReference>
<dbReference type="HAMAP" id="MF_01909">
    <property type="entry name" value="TFE_arch"/>
    <property type="match status" value="1"/>
</dbReference>
<evidence type="ECO:0000256" key="4">
    <source>
        <dbReference type="HAMAP-Rule" id="MF_01909"/>
    </source>
</evidence>
<reference evidence="6 7" key="1">
    <citation type="journal article" date="2010" name="Proc. Natl. Acad. Sci. U.S.A.">
        <title>Enigmatic, ultrasmall, uncultivated Archaea.</title>
        <authorList>
            <person name="Baker B.J."/>
            <person name="Comolli L.R."/>
            <person name="Dick G.J."/>
            <person name="Hauser L.J."/>
            <person name="Hyatt D."/>
            <person name="Dill B.D."/>
            <person name="Land M.L."/>
            <person name="Verberkmoes N.C."/>
            <person name="Hettich R.L."/>
            <person name="Banfield J.F."/>
        </authorList>
    </citation>
    <scope>NUCLEOTIDE SEQUENCE [LARGE SCALE GENOMIC DNA]</scope>
</reference>
<dbReference type="Proteomes" id="UP000009375">
    <property type="component" value="Unassembled WGS sequence"/>
</dbReference>
<keyword evidence="1 4" id="KW-0805">Transcription regulation</keyword>
<comment type="function">
    <text evidence="4">Transcription factor that plays a role in the activation of archaeal genes transcribed by RNA polymerase. Facilitates transcription initiation by enhancing TATA-box recognition by TATA-box-binding protein (Tbp), and transcription factor B (Tfb) and RNA polymerase recruitment. Not absolutely required for transcription in vitro, but particularly important in cases where Tbp or Tfb function is not optimal. It dynamically alters the nucleic acid-binding properties of RNA polymerases by stabilizing the initiation complex and destabilizing elongation complexes. Seems to translocate with the RNA polymerase following initiation and acts by binding to the non template strand of the transcription bubble in elongation complexes.</text>
</comment>
<dbReference type="InterPro" id="IPR017919">
    <property type="entry name" value="TFIIE/TFIIEa_HTH"/>
</dbReference>
<accession>D2EFS9</accession>
<dbReference type="GO" id="GO:0006355">
    <property type="term" value="P:regulation of DNA-templated transcription"/>
    <property type="evidence" value="ECO:0007669"/>
    <property type="project" value="InterPro"/>
</dbReference>
<dbReference type="SMART" id="SM00531">
    <property type="entry name" value="TFIIE"/>
    <property type="match status" value="1"/>
</dbReference>
<comment type="similarity">
    <text evidence="4">Belongs to the TFE family.</text>
</comment>
<dbReference type="PANTHER" id="PTHR13097:SF7">
    <property type="entry name" value="GENERAL TRANSCRIPTION FACTOR IIE SUBUNIT 1"/>
    <property type="match status" value="1"/>
</dbReference>
<evidence type="ECO:0000313" key="6">
    <source>
        <dbReference type="EMBL" id="EEZ92772.1"/>
    </source>
</evidence>
<sequence>MAAKKKLNTVKKMKKKISKVKTKKTKKIAVKKVKKIVIDTKKLLKLDEARKYVIDIAGEKGLEVFEFLIANGEMEENFLAKKLKFEKANAIRKFLYKLYNKNLVSYRKVRKNNKAWYTYFWSANSSKLVFIIKGMYEDEIKQTKKSMELNKAEDFYVCDICNRRYDVNEALQNDFRCKNDGGVLTHLESERILEDKQSRIDFLNKKLNELKQLVK</sequence>
<dbReference type="AlphaFoldDB" id="D2EFS9"/>
<dbReference type="InterPro" id="IPR036388">
    <property type="entry name" value="WH-like_DNA-bd_sf"/>
</dbReference>
<evidence type="ECO:0000256" key="1">
    <source>
        <dbReference type="ARBA" id="ARBA00023015"/>
    </source>
</evidence>
<feature type="domain" description="HTH TFE/IIEalpha-type" evidence="5">
    <location>
        <begin position="45"/>
        <end position="129"/>
    </location>
</feature>
<dbReference type="Pfam" id="PF02002">
    <property type="entry name" value="TFIIE_alpha"/>
    <property type="match status" value="1"/>
</dbReference>
<dbReference type="GO" id="GO:0006367">
    <property type="term" value="P:transcription initiation at RNA polymerase II promoter"/>
    <property type="evidence" value="ECO:0007669"/>
    <property type="project" value="InterPro"/>
</dbReference>
<protein>
    <recommendedName>
        <fullName evidence="4">Transcription factor E</fullName>
        <shortName evidence="4">TFE</shortName>
    </recommendedName>
    <alternativeName>
        <fullName evidence="4">TFIIE subunit alpha homolog</fullName>
    </alternativeName>
    <alternativeName>
        <fullName evidence="4">Transcription initiation factor TFIIE</fullName>
    </alternativeName>
</protein>
<evidence type="ECO:0000259" key="5">
    <source>
        <dbReference type="PROSITE" id="PS51344"/>
    </source>
</evidence>
<organism evidence="6 7">
    <name type="scientific">Candidatus Parvarchaeum acidiphilum ARMAN-4</name>
    <dbReference type="NCBI Taxonomy" id="662760"/>
    <lineage>
        <taxon>Archaea</taxon>
        <taxon>Candidatus Parvarchaeota</taxon>
        <taxon>Candidatus Parvarchaeum</taxon>
    </lineage>
</organism>
<keyword evidence="3 4" id="KW-0804">Transcription</keyword>
<gene>
    <name evidence="4" type="primary">tfe</name>
    <name evidence="6" type="ORF">BJBARM4_0604</name>
</gene>
<keyword evidence="2 4" id="KW-0238">DNA-binding</keyword>
<dbReference type="PROSITE" id="PS51344">
    <property type="entry name" value="HTH_TFE_IIE"/>
    <property type="match status" value="1"/>
</dbReference>
<comment type="subunit">
    <text evidence="4">Monomer. Interaction with RNA polymerase subunits RpoF and RpoE is necessary for Tfe stimulatory transcription activity. Able to interact with Tbp and RNA polymerase in the absence of DNA promoter. Interacts both with the preinitiation and elongation complexes.</text>
</comment>
<comment type="domain">
    <text evidence="4">The winged helix domain is involved in binding to DNA in the preinitiation complex.</text>
</comment>
<dbReference type="InterPro" id="IPR036390">
    <property type="entry name" value="WH_DNA-bd_sf"/>
</dbReference>
<name>D2EFS9_PARA4</name>
<proteinExistence type="inferred from homology"/>
<dbReference type="GO" id="GO:0003677">
    <property type="term" value="F:DNA binding"/>
    <property type="evidence" value="ECO:0007669"/>
    <property type="project" value="UniProtKB-KW"/>
</dbReference>
<evidence type="ECO:0000256" key="2">
    <source>
        <dbReference type="ARBA" id="ARBA00023125"/>
    </source>
</evidence>
<dbReference type="InterPro" id="IPR039997">
    <property type="entry name" value="TFE"/>
</dbReference>
<dbReference type="Gene3D" id="1.10.10.10">
    <property type="entry name" value="Winged helix-like DNA-binding domain superfamily/Winged helix DNA-binding domain"/>
    <property type="match status" value="1"/>
</dbReference>
<dbReference type="PANTHER" id="PTHR13097">
    <property type="entry name" value="TRANSCRIPTION INITIATION FACTOR IIE, ALPHA SUBUNIT"/>
    <property type="match status" value="1"/>
</dbReference>
<dbReference type="InterPro" id="IPR002853">
    <property type="entry name" value="TFIIE_asu"/>
</dbReference>